<feature type="transmembrane region" description="Helical" evidence="1">
    <location>
        <begin position="44"/>
        <end position="65"/>
    </location>
</feature>
<feature type="transmembrane region" description="Helical" evidence="1">
    <location>
        <begin position="181"/>
        <end position="202"/>
    </location>
</feature>
<protein>
    <recommendedName>
        <fullName evidence="4">DUF4153 domain-containing protein</fullName>
    </recommendedName>
</protein>
<evidence type="ECO:0000313" key="3">
    <source>
        <dbReference type="Proteomes" id="UP000245216"/>
    </source>
</evidence>
<keyword evidence="1" id="KW-0472">Membrane</keyword>
<evidence type="ECO:0000313" key="2">
    <source>
        <dbReference type="EMBL" id="PWE15299.1"/>
    </source>
</evidence>
<reference evidence="2 3" key="1">
    <citation type="submission" date="2018-05" db="EMBL/GenBank/DDBJ databases">
        <title>Genome Sequence of an Efficient Indole-Degrading Bacterium, Alcaligenes sp.YBY.</title>
        <authorList>
            <person name="Yang B."/>
        </authorList>
    </citation>
    <scope>NUCLEOTIDE SEQUENCE [LARGE SCALE GENOMIC DNA]</scope>
    <source>
        <strain evidence="2 3">YBY</strain>
    </source>
</reference>
<proteinExistence type="predicted"/>
<sequence length="583" mass="62166">MTAISFSSLQNRRTLTLCLAGAVLGLLEWVAFSNLMMAPAPREHIWVSLLLAVGIFGVASFTLLMHISVRKALLVSLGLGVASAALILQAQGGYAEVALFWRAPQMWVAMGLLATITLPFLAILVEHPRDWADYRRLFELSWSMVCSWAVALFFCGLAWGVLMACHMLLSFVGIPLLGDVLLEPTVAAVVSGALVGAGLALASDSDGGYLSPILLLKLLRLLTPVLLVVMVVFIVALPWRTGEGLPLAALCVAAVLGASTLVSSVVADEDTNASATPLLRASARLLGFVMPVLAGVALWAIGERVAQYGWTPIRVLVTTAALVAAGYGLSYFWASCHPQNWMARVRRSNVGMALVLIVLAIIWLLRIGSPEAISAASQVARLEAGTLSADDFPDTEMRMYWGLPGQRAMDYVVEKNLLLGRSEEGAEEAVPDQELEVWNIGEDKARQMLLSSLPSSPADHPLRQSFIETYPGWDIAYLAKACETRTPGDHAGCLLVFVDLLPGEAGDEAIVLSVNNPMNMGAVFVQTAEGGWEKATGFTPGLSLDNMGDVIDGIHAKGAVIEPAPFNVLTLPDGGFVGAAQRP</sequence>
<dbReference type="AlphaFoldDB" id="A0A2U2BMU1"/>
<keyword evidence="1" id="KW-0812">Transmembrane</keyword>
<feature type="transmembrane region" description="Helical" evidence="1">
    <location>
        <begin position="214"/>
        <end position="239"/>
    </location>
</feature>
<dbReference type="Pfam" id="PF13687">
    <property type="entry name" value="DUF4153"/>
    <property type="match status" value="1"/>
</dbReference>
<accession>A0A2U2BMU1</accession>
<feature type="transmembrane region" description="Helical" evidence="1">
    <location>
        <begin position="145"/>
        <end position="169"/>
    </location>
</feature>
<reference evidence="2 3" key="2">
    <citation type="submission" date="2018-05" db="EMBL/GenBank/DDBJ databases">
        <authorList>
            <person name="Lanie J.A."/>
            <person name="Ng W.-L."/>
            <person name="Kazmierczak K.M."/>
            <person name="Andrzejewski T.M."/>
            <person name="Davidsen T.M."/>
            <person name="Wayne K.J."/>
            <person name="Tettelin H."/>
            <person name="Glass J.I."/>
            <person name="Rusch D."/>
            <person name="Podicherti R."/>
            <person name="Tsui H.-C.T."/>
            <person name="Winkler M.E."/>
        </authorList>
    </citation>
    <scope>NUCLEOTIDE SEQUENCE [LARGE SCALE GENOMIC DNA]</scope>
    <source>
        <strain evidence="2 3">YBY</strain>
    </source>
</reference>
<feature type="transmembrane region" description="Helical" evidence="1">
    <location>
        <begin position="278"/>
        <end position="301"/>
    </location>
</feature>
<gene>
    <name evidence="2" type="ORF">DF183_00720</name>
</gene>
<feature type="transmembrane region" description="Helical" evidence="1">
    <location>
        <begin position="106"/>
        <end position="125"/>
    </location>
</feature>
<feature type="transmembrane region" description="Helical" evidence="1">
    <location>
        <begin position="14"/>
        <end position="32"/>
    </location>
</feature>
<dbReference type="InterPro" id="IPR025291">
    <property type="entry name" value="DUF4153"/>
</dbReference>
<dbReference type="STRING" id="511.UZ73_04145"/>
<feature type="transmembrane region" description="Helical" evidence="1">
    <location>
        <begin position="348"/>
        <end position="365"/>
    </location>
</feature>
<name>A0A2U2BMU1_ALCFA</name>
<comment type="caution">
    <text evidence="2">The sequence shown here is derived from an EMBL/GenBank/DDBJ whole genome shotgun (WGS) entry which is preliminary data.</text>
</comment>
<feature type="transmembrane region" description="Helical" evidence="1">
    <location>
        <begin position="245"/>
        <end position="266"/>
    </location>
</feature>
<feature type="transmembrane region" description="Helical" evidence="1">
    <location>
        <begin position="313"/>
        <end position="336"/>
    </location>
</feature>
<organism evidence="2 3">
    <name type="scientific">Alcaligenes faecalis</name>
    <dbReference type="NCBI Taxonomy" id="511"/>
    <lineage>
        <taxon>Bacteria</taxon>
        <taxon>Pseudomonadati</taxon>
        <taxon>Pseudomonadota</taxon>
        <taxon>Betaproteobacteria</taxon>
        <taxon>Burkholderiales</taxon>
        <taxon>Alcaligenaceae</taxon>
        <taxon>Alcaligenes</taxon>
    </lineage>
</organism>
<evidence type="ECO:0000256" key="1">
    <source>
        <dbReference type="SAM" id="Phobius"/>
    </source>
</evidence>
<dbReference type="EMBL" id="QEXO01000001">
    <property type="protein sequence ID" value="PWE15299.1"/>
    <property type="molecule type" value="Genomic_DNA"/>
</dbReference>
<keyword evidence="1" id="KW-1133">Transmembrane helix</keyword>
<feature type="transmembrane region" description="Helical" evidence="1">
    <location>
        <begin position="72"/>
        <end position="94"/>
    </location>
</feature>
<dbReference type="Proteomes" id="UP000245216">
    <property type="component" value="Unassembled WGS sequence"/>
</dbReference>
<evidence type="ECO:0008006" key="4">
    <source>
        <dbReference type="Google" id="ProtNLM"/>
    </source>
</evidence>
<dbReference type="RefSeq" id="WP_109088193.1">
    <property type="nucleotide sequence ID" value="NZ_QEXO01000001.1"/>
</dbReference>